<keyword evidence="5" id="KW-0479">Metal-binding</keyword>
<dbReference type="Proteomes" id="UP001150062">
    <property type="component" value="Unassembled WGS sequence"/>
</dbReference>
<gene>
    <name evidence="7" type="ORF">M0812_26706</name>
    <name evidence="8" type="ORF">M0813_02473</name>
</gene>
<comment type="caution">
    <text evidence="7">The sequence shown here is derived from an EMBL/GenBank/DDBJ whole genome shotgun (WGS) entry which is preliminary data.</text>
</comment>
<keyword evidence="2 4" id="KW-0547">Nucleotide-binding</keyword>
<accession>A0AAV7YGQ6</accession>
<dbReference type="Proteomes" id="UP001146793">
    <property type="component" value="Unassembled WGS sequence"/>
</dbReference>
<dbReference type="PANTHER" id="PTHR11711">
    <property type="entry name" value="ADP RIBOSYLATION FACTOR-RELATED"/>
    <property type="match status" value="1"/>
</dbReference>
<dbReference type="SMART" id="SM00178">
    <property type="entry name" value="SAR"/>
    <property type="match status" value="1"/>
</dbReference>
<evidence type="ECO:0000256" key="3">
    <source>
        <dbReference type="ARBA" id="ARBA00023134"/>
    </source>
</evidence>
<evidence type="ECO:0000313" key="9">
    <source>
        <dbReference type="Proteomes" id="UP001146793"/>
    </source>
</evidence>
<dbReference type="SMART" id="SM00177">
    <property type="entry name" value="ARF"/>
    <property type="match status" value="1"/>
</dbReference>
<dbReference type="EMBL" id="JAOAOG010000173">
    <property type="protein sequence ID" value="KAJ6242625.1"/>
    <property type="molecule type" value="Genomic_DNA"/>
</dbReference>
<dbReference type="AlphaFoldDB" id="A0AAV7YGQ6"/>
<protein>
    <submittedName>
        <fullName evidence="7">Adp ribosylation factor-related</fullName>
    </submittedName>
</protein>
<sequence>MGNWLSTLFNSNKTHKILILGLDNAGKTTILYYLAMNEIVYTCPTIGSNCEELEYKNVKFKCWDVGGQDKLRRTWSAYYPETSAVIFVVDSSDHSRLETTRKEIFNVLNNKELEGCCCLIFANKTDKKTSLEPKELIRALKLNEIQNHCWAIRPCCALTGKGLKEGWSWMTNKIK</sequence>
<dbReference type="GO" id="GO:0003924">
    <property type="term" value="F:GTPase activity"/>
    <property type="evidence" value="ECO:0007669"/>
    <property type="project" value="InterPro"/>
</dbReference>
<reference evidence="7" key="2">
    <citation type="submission" date="2022-08" db="EMBL/GenBank/DDBJ databases">
        <title>Novel sulphate-reducing endosymbionts in the free-living metamonad Anaeramoeba.</title>
        <authorList>
            <person name="Jerlstrom-Hultqvist J."/>
            <person name="Cepicka I."/>
            <person name="Gallot-Lavallee L."/>
            <person name="Salas-Leiva D."/>
            <person name="Curtis B.A."/>
            <person name="Zahonova K."/>
            <person name="Pipaliya S."/>
            <person name="Dacks J."/>
            <person name="Roger A.J."/>
        </authorList>
    </citation>
    <scope>NUCLEOTIDE SEQUENCE</scope>
    <source>
        <strain evidence="7">Busselton2</strain>
    </source>
</reference>
<feature type="binding site" evidence="5">
    <location>
        <position position="28"/>
    </location>
    <ligand>
        <name>Mg(2+)</name>
        <dbReference type="ChEBI" id="CHEBI:18420"/>
    </ligand>
</feature>
<keyword evidence="10" id="KW-1185">Reference proteome</keyword>
<evidence type="ECO:0000256" key="2">
    <source>
        <dbReference type="ARBA" id="ARBA00022741"/>
    </source>
</evidence>
<dbReference type="GO" id="GO:0046872">
    <property type="term" value="F:metal ion binding"/>
    <property type="evidence" value="ECO:0007669"/>
    <property type="project" value="UniProtKB-KW"/>
</dbReference>
<dbReference type="InterPro" id="IPR006689">
    <property type="entry name" value="Small_GTPase_ARF/SAR"/>
</dbReference>
<comment type="similarity">
    <text evidence="1 6">Belongs to the small GTPase superfamily. Arf family.</text>
</comment>
<dbReference type="Gene3D" id="3.40.50.300">
    <property type="entry name" value="P-loop containing nucleotide triphosphate hydrolases"/>
    <property type="match status" value="1"/>
</dbReference>
<evidence type="ECO:0000256" key="1">
    <source>
        <dbReference type="ARBA" id="ARBA00010290"/>
    </source>
</evidence>
<dbReference type="EMBL" id="JANTQA010000063">
    <property type="protein sequence ID" value="KAJ3427127.1"/>
    <property type="molecule type" value="Genomic_DNA"/>
</dbReference>
<dbReference type="NCBIfam" id="TIGR00231">
    <property type="entry name" value="small_GTP"/>
    <property type="match status" value="1"/>
</dbReference>
<dbReference type="SUPFAM" id="SSF52540">
    <property type="entry name" value="P-loop containing nucleoside triphosphate hydrolases"/>
    <property type="match status" value="1"/>
</dbReference>
<keyword evidence="5" id="KW-0460">Magnesium</keyword>
<dbReference type="GO" id="GO:0005525">
    <property type="term" value="F:GTP binding"/>
    <property type="evidence" value="ECO:0007669"/>
    <property type="project" value="UniProtKB-KW"/>
</dbReference>
<evidence type="ECO:0000256" key="5">
    <source>
        <dbReference type="PIRSR" id="PIRSR606689-2"/>
    </source>
</evidence>
<evidence type="ECO:0000313" key="7">
    <source>
        <dbReference type="EMBL" id="KAJ3427127.1"/>
    </source>
</evidence>
<name>A0AAV7YGQ6_9EUKA</name>
<dbReference type="PRINTS" id="PR00328">
    <property type="entry name" value="SAR1GTPBP"/>
</dbReference>
<feature type="binding site" evidence="4">
    <location>
        <begin position="21"/>
        <end position="28"/>
    </location>
    <ligand>
        <name>GTP</name>
        <dbReference type="ChEBI" id="CHEBI:37565"/>
    </ligand>
</feature>
<feature type="binding site" evidence="5">
    <location>
        <position position="45"/>
    </location>
    <ligand>
        <name>Mg(2+)</name>
        <dbReference type="ChEBI" id="CHEBI:18420"/>
    </ligand>
</feature>
<feature type="binding site" evidence="4">
    <location>
        <begin position="123"/>
        <end position="126"/>
    </location>
    <ligand>
        <name>GTP</name>
        <dbReference type="ChEBI" id="CHEBI:37565"/>
    </ligand>
</feature>
<dbReference type="InterPro" id="IPR027417">
    <property type="entry name" value="P-loop_NTPase"/>
</dbReference>
<dbReference type="PROSITE" id="PS51417">
    <property type="entry name" value="ARF"/>
    <property type="match status" value="1"/>
</dbReference>
<reference evidence="8" key="1">
    <citation type="submission" date="2022-08" db="EMBL/GenBank/DDBJ databases">
        <title>Novel sulfate-reducing endosymbionts in the free-living metamonad Anaeramoeba.</title>
        <authorList>
            <person name="Jerlstrom-Hultqvist J."/>
            <person name="Cepicka I."/>
            <person name="Gallot-Lavallee L."/>
            <person name="Salas-Leiva D."/>
            <person name="Curtis B.A."/>
            <person name="Zahonova K."/>
            <person name="Pipaliya S."/>
            <person name="Dacks J."/>
            <person name="Roger A.J."/>
        </authorList>
    </citation>
    <scope>NUCLEOTIDE SEQUENCE</scope>
    <source>
        <strain evidence="8">Schooner1</strain>
    </source>
</reference>
<evidence type="ECO:0000313" key="8">
    <source>
        <dbReference type="EMBL" id="KAJ6242625.1"/>
    </source>
</evidence>
<organism evidence="7 9">
    <name type="scientific">Anaeramoeba flamelloides</name>
    <dbReference type="NCBI Taxonomy" id="1746091"/>
    <lineage>
        <taxon>Eukaryota</taxon>
        <taxon>Metamonada</taxon>
        <taxon>Anaeramoebidae</taxon>
        <taxon>Anaeramoeba</taxon>
    </lineage>
</organism>
<feature type="binding site" evidence="4">
    <location>
        <position position="67"/>
    </location>
    <ligand>
        <name>GTP</name>
        <dbReference type="ChEBI" id="CHEBI:37565"/>
    </ligand>
</feature>
<dbReference type="Pfam" id="PF00025">
    <property type="entry name" value="Arf"/>
    <property type="match status" value="1"/>
</dbReference>
<evidence type="ECO:0000256" key="4">
    <source>
        <dbReference type="PIRSR" id="PIRSR606689-1"/>
    </source>
</evidence>
<dbReference type="InterPro" id="IPR005225">
    <property type="entry name" value="Small_GTP-bd"/>
</dbReference>
<evidence type="ECO:0000313" key="10">
    <source>
        <dbReference type="Proteomes" id="UP001150062"/>
    </source>
</evidence>
<dbReference type="InterPro" id="IPR024156">
    <property type="entry name" value="Small_GTPase_ARF"/>
</dbReference>
<proteinExistence type="inferred from homology"/>
<keyword evidence="3 4" id="KW-0342">GTP-binding</keyword>
<evidence type="ECO:0000256" key="6">
    <source>
        <dbReference type="RuleBase" id="RU003925"/>
    </source>
</evidence>
<dbReference type="FunFam" id="3.40.50.300:FF:001166">
    <property type="entry name" value="ADP-ribosylation factor D"/>
    <property type="match status" value="1"/>
</dbReference>